<evidence type="ECO:0000313" key="3">
    <source>
        <dbReference type="Proteomes" id="UP001611383"/>
    </source>
</evidence>
<feature type="chain" id="PRO_5045584516" description="Lipoprotein" evidence="1">
    <location>
        <begin position="23"/>
        <end position="183"/>
    </location>
</feature>
<sequence>MLRALLLGLLLAVGAVPRPVWATSPSSVVSPVQASLLAADSIRFKLLAYLARGDIVGAIALYEAETGQPAPAWLMDLQGAYSVANQAAGKCQQVARIIYTAFSKLGQTPQYIAFKANQREQYMVFELANGKDAPVTRSGYHVAVKVGDVIHDAYTGPLGMTLSDYLSRLHARQGVAWEMVSTP</sequence>
<dbReference type="Proteomes" id="UP001611383">
    <property type="component" value="Chromosome"/>
</dbReference>
<organism evidence="2 3">
    <name type="scientific">Archangium minus</name>
    <dbReference type="NCBI Taxonomy" id="83450"/>
    <lineage>
        <taxon>Bacteria</taxon>
        <taxon>Pseudomonadati</taxon>
        <taxon>Myxococcota</taxon>
        <taxon>Myxococcia</taxon>
        <taxon>Myxococcales</taxon>
        <taxon>Cystobacterineae</taxon>
        <taxon>Archangiaceae</taxon>
        <taxon>Archangium</taxon>
    </lineage>
</organism>
<name>A0ABY9X7E8_9BACT</name>
<accession>A0ABY9X7E8</accession>
<feature type="signal peptide" evidence="1">
    <location>
        <begin position="1"/>
        <end position="22"/>
    </location>
</feature>
<evidence type="ECO:0000313" key="2">
    <source>
        <dbReference type="EMBL" id="WNG51305.1"/>
    </source>
</evidence>
<evidence type="ECO:0008006" key="4">
    <source>
        <dbReference type="Google" id="ProtNLM"/>
    </source>
</evidence>
<proteinExistence type="predicted"/>
<dbReference type="RefSeq" id="WP_395811419.1">
    <property type="nucleotide sequence ID" value="NZ_CP043494.1"/>
</dbReference>
<protein>
    <recommendedName>
        <fullName evidence="4">Lipoprotein</fullName>
    </recommendedName>
</protein>
<keyword evidence="1" id="KW-0732">Signal</keyword>
<gene>
    <name evidence="2" type="ORF">F0U60_49630</name>
</gene>
<reference evidence="2 3" key="1">
    <citation type="submission" date="2019-08" db="EMBL/GenBank/DDBJ databases">
        <title>Archangium and Cystobacter genomes.</title>
        <authorList>
            <person name="Chen I.-C.K."/>
            <person name="Wielgoss S."/>
        </authorList>
    </citation>
    <scope>NUCLEOTIDE SEQUENCE [LARGE SCALE GENOMIC DNA]</scope>
    <source>
        <strain evidence="2 3">Cbm 6</strain>
    </source>
</reference>
<evidence type="ECO:0000256" key="1">
    <source>
        <dbReference type="SAM" id="SignalP"/>
    </source>
</evidence>
<keyword evidence="3" id="KW-1185">Reference proteome</keyword>
<dbReference type="EMBL" id="CP043494">
    <property type="protein sequence ID" value="WNG51305.1"/>
    <property type="molecule type" value="Genomic_DNA"/>
</dbReference>